<dbReference type="SUPFAM" id="SSF56935">
    <property type="entry name" value="Porins"/>
    <property type="match status" value="1"/>
</dbReference>
<reference evidence="3 4" key="1">
    <citation type="submission" date="2021-11" db="EMBL/GenBank/DDBJ databases">
        <authorList>
            <person name="Liang Q."/>
            <person name="Mou H."/>
            <person name="Liu Z."/>
        </authorList>
    </citation>
    <scope>NUCLEOTIDE SEQUENCE [LARGE SCALE GENOMIC DNA]</scope>
    <source>
        <strain evidence="3 4">CHU3</strain>
    </source>
</reference>
<proteinExistence type="predicted"/>
<dbReference type="Gene3D" id="2.40.160.10">
    <property type="entry name" value="Porin"/>
    <property type="match status" value="1"/>
</dbReference>
<dbReference type="Proteomes" id="UP001209701">
    <property type="component" value="Unassembled WGS sequence"/>
</dbReference>
<accession>A0ABT2YJW8</accession>
<dbReference type="InterPro" id="IPR033900">
    <property type="entry name" value="Gram_neg_porin_domain"/>
</dbReference>
<organism evidence="3 4">
    <name type="scientific">Roseateles oligotrophus</name>
    <dbReference type="NCBI Taxonomy" id="1769250"/>
    <lineage>
        <taxon>Bacteria</taxon>
        <taxon>Pseudomonadati</taxon>
        <taxon>Pseudomonadota</taxon>
        <taxon>Betaproteobacteria</taxon>
        <taxon>Burkholderiales</taxon>
        <taxon>Sphaerotilaceae</taxon>
        <taxon>Roseateles</taxon>
    </lineage>
</organism>
<comment type="caution">
    <text evidence="3">The sequence shown here is derived from an EMBL/GenBank/DDBJ whole genome shotgun (WGS) entry which is preliminary data.</text>
</comment>
<name>A0ABT2YJW8_9BURK</name>
<protein>
    <submittedName>
        <fullName evidence="3">Porin</fullName>
    </submittedName>
</protein>
<feature type="domain" description="Porin" evidence="2">
    <location>
        <begin position="15"/>
        <end position="365"/>
    </location>
</feature>
<feature type="signal peptide" evidence="1">
    <location>
        <begin position="1"/>
        <end position="27"/>
    </location>
</feature>
<keyword evidence="4" id="KW-1185">Reference proteome</keyword>
<dbReference type="RefSeq" id="WP_263572943.1">
    <property type="nucleotide sequence ID" value="NZ_JAJIRN010000009.1"/>
</dbReference>
<evidence type="ECO:0000313" key="3">
    <source>
        <dbReference type="EMBL" id="MCV2370357.1"/>
    </source>
</evidence>
<gene>
    <name evidence="3" type="ORF">LNV07_19940</name>
</gene>
<evidence type="ECO:0000313" key="4">
    <source>
        <dbReference type="Proteomes" id="UP001209701"/>
    </source>
</evidence>
<dbReference type="EMBL" id="JAJIRN010000009">
    <property type="protein sequence ID" value="MCV2370357.1"/>
    <property type="molecule type" value="Genomic_DNA"/>
</dbReference>
<sequence length="387" mass="43161">MRKLHAVKLPKIGSAIALLIAAGSASAIDYSYSGFANLTAGKVISGGGLDIGYPTPQTWSKCPSCYVADFSHGSVYETKWSLEPESRAGLQGTVNFSSDFSFTGQVMARHAAKEAKVEIEWAFLSYNLSPKFTLQAGRKRLPLFYFSDFQDVSFAYNWVRVPPDVYGWAVVNYNGANITYRDDIAGWAVKSNAYAGQEHSKDNPIGKLERPERQDISWDNMLGIDLELNRDWFTARFSYNKSKQRSVAWLPEGQVQTSPDPDLYGKSSPQTFSSAAFNIDLDNWVGRSEISRVTRTPARGSYKGFMLGGGYRIGKFLPMLTVSQLKAYGSGDDSRHVETDSNIGVTLRYQMSDSSSLKLQVDRSRWDFLDGTDSKRKLVTLSYDLIF</sequence>
<dbReference type="InterPro" id="IPR023614">
    <property type="entry name" value="Porin_dom_sf"/>
</dbReference>
<evidence type="ECO:0000256" key="1">
    <source>
        <dbReference type="SAM" id="SignalP"/>
    </source>
</evidence>
<dbReference type="Pfam" id="PF13609">
    <property type="entry name" value="Porin_4"/>
    <property type="match status" value="1"/>
</dbReference>
<feature type="chain" id="PRO_5045249128" evidence="1">
    <location>
        <begin position="28"/>
        <end position="387"/>
    </location>
</feature>
<evidence type="ECO:0000259" key="2">
    <source>
        <dbReference type="Pfam" id="PF13609"/>
    </source>
</evidence>
<keyword evidence="1" id="KW-0732">Signal</keyword>